<gene>
    <name evidence="1" type="ORF">K2173_023793</name>
</gene>
<dbReference type="PANTHER" id="PTHR11697:SF230">
    <property type="entry name" value="ZINC FINGER, MYM DOMAIN CONTAINING 1"/>
    <property type="match status" value="1"/>
</dbReference>
<sequence>MEKYFKKLRPTLQSSSCDLNQNVNKAPPASKEVIIEELVIDLENPPSDSGLRPNIMEYQNWNDDSQRAEAIDLIDIMLHFEFLFVLHLMIKILGITNGLSQALKKKDQNIVNAMHLVKVSKFVDFSGENNVSEIDMQDMFIIRGRSRRRSEDMTNLHHYRVELFYSVIDMQLQELNNRFDEVNTSLLLCMACLDPKDSFFAFDMGKLIELAKFYPSEFPHIALIELEYQLGNFIIDVRMD</sequence>
<dbReference type="AlphaFoldDB" id="A0AAV8TJE7"/>
<proteinExistence type="predicted"/>
<evidence type="ECO:0000313" key="1">
    <source>
        <dbReference type="EMBL" id="KAJ8766546.1"/>
    </source>
</evidence>
<protein>
    <submittedName>
        <fullName evidence="1">Uncharacterized protein</fullName>
    </submittedName>
</protein>
<organism evidence="1 2">
    <name type="scientific">Erythroxylum novogranatense</name>
    <dbReference type="NCBI Taxonomy" id="1862640"/>
    <lineage>
        <taxon>Eukaryota</taxon>
        <taxon>Viridiplantae</taxon>
        <taxon>Streptophyta</taxon>
        <taxon>Embryophyta</taxon>
        <taxon>Tracheophyta</taxon>
        <taxon>Spermatophyta</taxon>
        <taxon>Magnoliopsida</taxon>
        <taxon>eudicotyledons</taxon>
        <taxon>Gunneridae</taxon>
        <taxon>Pentapetalae</taxon>
        <taxon>rosids</taxon>
        <taxon>fabids</taxon>
        <taxon>Malpighiales</taxon>
        <taxon>Erythroxylaceae</taxon>
        <taxon>Erythroxylum</taxon>
    </lineage>
</organism>
<name>A0AAV8TJE7_9ROSI</name>
<dbReference type="EMBL" id="JAIWQS010000005">
    <property type="protein sequence ID" value="KAJ8766546.1"/>
    <property type="molecule type" value="Genomic_DNA"/>
</dbReference>
<dbReference type="PANTHER" id="PTHR11697">
    <property type="entry name" value="GENERAL TRANSCRIPTION FACTOR 2-RELATED ZINC FINGER PROTEIN"/>
    <property type="match status" value="1"/>
</dbReference>
<keyword evidence="2" id="KW-1185">Reference proteome</keyword>
<reference evidence="1 2" key="1">
    <citation type="submission" date="2021-09" db="EMBL/GenBank/DDBJ databases">
        <title>Genomic insights and catalytic innovation underlie evolution of tropane alkaloids biosynthesis.</title>
        <authorList>
            <person name="Wang Y.-J."/>
            <person name="Tian T."/>
            <person name="Huang J.-P."/>
            <person name="Huang S.-X."/>
        </authorList>
    </citation>
    <scope>NUCLEOTIDE SEQUENCE [LARGE SCALE GENOMIC DNA]</scope>
    <source>
        <strain evidence="1">KIB-2018</strain>
        <tissue evidence="1">Leaf</tissue>
    </source>
</reference>
<comment type="caution">
    <text evidence="1">The sequence shown here is derived from an EMBL/GenBank/DDBJ whole genome shotgun (WGS) entry which is preliminary data.</text>
</comment>
<dbReference type="Proteomes" id="UP001159364">
    <property type="component" value="Linkage Group LG05"/>
</dbReference>
<dbReference type="InterPro" id="IPR055298">
    <property type="entry name" value="AtLOH3-like"/>
</dbReference>
<evidence type="ECO:0000313" key="2">
    <source>
        <dbReference type="Proteomes" id="UP001159364"/>
    </source>
</evidence>
<accession>A0AAV8TJE7</accession>